<organism evidence="8 9">
    <name type="scientific">Hibiscus syriacus</name>
    <name type="common">Rose of Sharon</name>
    <dbReference type="NCBI Taxonomy" id="106335"/>
    <lineage>
        <taxon>Eukaryota</taxon>
        <taxon>Viridiplantae</taxon>
        <taxon>Streptophyta</taxon>
        <taxon>Embryophyta</taxon>
        <taxon>Tracheophyta</taxon>
        <taxon>Spermatophyta</taxon>
        <taxon>Magnoliopsida</taxon>
        <taxon>eudicotyledons</taxon>
        <taxon>Gunneridae</taxon>
        <taxon>Pentapetalae</taxon>
        <taxon>rosids</taxon>
        <taxon>malvids</taxon>
        <taxon>Malvales</taxon>
        <taxon>Malvaceae</taxon>
        <taxon>Malvoideae</taxon>
        <taxon>Hibiscus</taxon>
    </lineage>
</organism>
<evidence type="ECO:0000256" key="3">
    <source>
        <dbReference type="ARBA" id="ARBA00023163"/>
    </source>
</evidence>
<evidence type="ECO:0000313" key="9">
    <source>
        <dbReference type="Proteomes" id="UP000436088"/>
    </source>
</evidence>
<evidence type="ECO:0000313" key="8">
    <source>
        <dbReference type="EMBL" id="KAE8668396.1"/>
    </source>
</evidence>
<dbReference type="GO" id="GO:0000500">
    <property type="term" value="C:RNA polymerase I upstream activating factor complex"/>
    <property type="evidence" value="ECO:0007669"/>
    <property type="project" value="UniProtKB-ARBA"/>
</dbReference>
<dbReference type="PANTHER" id="PTHR13844">
    <property type="entry name" value="SWI/SNF-RELATED MATRIX-ASSOCIATED ACTIN-DEPENDENT REGULATOR OF CHROMATIN SUBFAMILY D"/>
    <property type="match status" value="1"/>
</dbReference>
<feature type="compositionally biased region" description="Acidic residues" evidence="5">
    <location>
        <begin position="227"/>
        <end position="237"/>
    </location>
</feature>
<dbReference type="Gene3D" id="1.10.10.60">
    <property type="entry name" value="Homeodomain-like"/>
    <property type="match status" value="1"/>
</dbReference>
<dbReference type="SUPFAM" id="SSF109715">
    <property type="entry name" value="DEK C-terminal domain"/>
    <property type="match status" value="1"/>
</dbReference>
<accession>A0A6A2Y018</accession>
<dbReference type="InterPro" id="IPR036885">
    <property type="entry name" value="SWIB_MDM2_dom_sf"/>
</dbReference>
<keyword evidence="2" id="KW-0805">Transcription regulation</keyword>
<feature type="domain" description="DM2" evidence="6">
    <location>
        <begin position="118"/>
        <end position="195"/>
    </location>
</feature>
<evidence type="ECO:0000256" key="5">
    <source>
        <dbReference type="SAM" id="MobiDB-lite"/>
    </source>
</evidence>
<dbReference type="SUPFAM" id="SSF47592">
    <property type="entry name" value="SWIB/MDM2 domain"/>
    <property type="match status" value="3"/>
</dbReference>
<feature type="compositionally biased region" description="Basic and acidic residues" evidence="5">
    <location>
        <begin position="388"/>
        <end position="409"/>
    </location>
</feature>
<dbReference type="InterPro" id="IPR003121">
    <property type="entry name" value="SWIB_MDM2_domain"/>
</dbReference>
<proteinExistence type="predicted"/>
<feature type="domain" description="DM2" evidence="6">
    <location>
        <begin position="436"/>
        <end position="515"/>
    </location>
</feature>
<keyword evidence="3" id="KW-0804">Transcription</keyword>
<feature type="compositionally biased region" description="Basic residues" evidence="5">
    <location>
        <begin position="267"/>
        <end position="284"/>
    </location>
</feature>
<feature type="region of interest" description="Disordered" evidence="5">
    <location>
        <begin position="381"/>
        <end position="437"/>
    </location>
</feature>
<protein>
    <submittedName>
        <fullName evidence="8">Protein TRI1</fullName>
    </submittedName>
</protein>
<dbReference type="InterPro" id="IPR019835">
    <property type="entry name" value="SWIB_domain"/>
</dbReference>
<sequence length="518" mass="59707">MVSDSDLVARLREILSQSDLDTATAGSVRKQLEEEFGVDLSDRKGFMRDQIDVFLETLNQENEKHEHAPGSENENDVLQEDDDDDDEEEEESKGEGSQTRQVLRASKADQKVKKRGGGFQTVCSLSPQLQKVVGESKLARTEVVKKLWVYIKEKNLQDPNNKRNIICDELLRAIFRINSINMFQMNKALTKHIWPLSEDDEDSNHEMKCEDGDDSVSLNAESAKEEEKEEEKEDDDPVSTNAESSKAKRKKRKRKTMMILFPQMLKVQKKKRKKRKRKRRRKRLSTSSKVDKDIKRRGGGFSKLCSLSPQLQEFIGESELARTEVVKRLWAYIREKNLQDPKDKRNVLCDESLRALFGVNSINMFQMNKALSKHIWPLNEEDAQSDSTKLETKSKQAMEKAQAESAKTERKPKKARERGASEPKQKEKRQKKGTSGFLAPLPLSDALVKFFATGENELSRADVVKRIWDYIKKNDLQDPSDKRKILCDDKLKELFEVDSFNGFSMTKLLTTHFIKLEQ</sequence>
<gene>
    <name evidence="8" type="ORF">F3Y22_tig00112343pilonHSYRG00258</name>
</gene>
<dbReference type="SMART" id="SM00151">
    <property type="entry name" value="SWIB"/>
    <property type="match status" value="3"/>
</dbReference>
<feature type="region of interest" description="Disordered" evidence="5">
    <location>
        <begin position="199"/>
        <end position="295"/>
    </location>
</feature>
<evidence type="ECO:0000256" key="4">
    <source>
        <dbReference type="ARBA" id="ARBA00023242"/>
    </source>
</evidence>
<evidence type="ECO:0000256" key="1">
    <source>
        <dbReference type="ARBA" id="ARBA00004123"/>
    </source>
</evidence>
<dbReference type="Gene3D" id="1.10.245.10">
    <property type="entry name" value="SWIB/MDM2 domain"/>
    <property type="match status" value="3"/>
</dbReference>
<keyword evidence="9" id="KW-1185">Reference proteome</keyword>
<evidence type="ECO:0000259" key="6">
    <source>
        <dbReference type="PROSITE" id="PS51925"/>
    </source>
</evidence>
<dbReference type="PROSITE" id="PS51925">
    <property type="entry name" value="SWIB_MDM2"/>
    <property type="match status" value="3"/>
</dbReference>
<feature type="compositionally biased region" description="Acidic residues" evidence="5">
    <location>
        <begin position="73"/>
        <end position="92"/>
    </location>
</feature>
<dbReference type="Pfam" id="PF08766">
    <property type="entry name" value="DEK_C"/>
    <property type="match status" value="1"/>
</dbReference>
<feature type="domain" description="DM2" evidence="6">
    <location>
        <begin position="300"/>
        <end position="377"/>
    </location>
</feature>
<dbReference type="GO" id="GO:0001181">
    <property type="term" value="F:RNA polymerase I general transcription initiation factor activity"/>
    <property type="evidence" value="ECO:0007669"/>
    <property type="project" value="UniProtKB-ARBA"/>
</dbReference>
<dbReference type="EMBL" id="VEPZ02001555">
    <property type="protein sequence ID" value="KAE8668396.1"/>
    <property type="molecule type" value="Genomic_DNA"/>
</dbReference>
<dbReference type="Proteomes" id="UP000436088">
    <property type="component" value="Unassembled WGS sequence"/>
</dbReference>
<keyword evidence="4" id="KW-0539">Nucleus</keyword>
<feature type="compositionally biased region" description="Basic residues" evidence="5">
    <location>
        <begin position="247"/>
        <end position="256"/>
    </location>
</feature>
<evidence type="ECO:0000256" key="2">
    <source>
        <dbReference type="ARBA" id="ARBA00023015"/>
    </source>
</evidence>
<reference evidence="8" key="1">
    <citation type="submission" date="2019-09" db="EMBL/GenBank/DDBJ databases">
        <title>Draft genome information of white flower Hibiscus syriacus.</title>
        <authorList>
            <person name="Kim Y.-M."/>
        </authorList>
    </citation>
    <scope>NUCLEOTIDE SEQUENCE [LARGE SCALE GENOMIC DNA]</scope>
    <source>
        <strain evidence="8">YM2019G1</strain>
    </source>
</reference>
<dbReference type="PROSITE" id="PS51998">
    <property type="entry name" value="DEK_C"/>
    <property type="match status" value="1"/>
</dbReference>
<dbReference type="InterPro" id="IPR014876">
    <property type="entry name" value="DEK_C"/>
</dbReference>
<feature type="region of interest" description="Disordered" evidence="5">
    <location>
        <begin position="57"/>
        <end position="111"/>
    </location>
</feature>
<dbReference type="Pfam" id="PF02201">
    <property type="entry name" value="SWIB"/>
    <property type="match status" value="3"/>
</dbReference>
<dbReference type="FunFam" id="1.10.245.10:FF:000004">
    <property type="entry name" value="Upstream activation factor subunit"/>
    <property type="match status" value="3"/>
</dbReference>
<dbReference type="CDD" id="cd10567">
    <property type="entry name" value="SWIB-MDM2_like"/>
    <property type="match status" value="3"/>
</dbReference>
<name>A0A6A2Y018_HIBSY</name>
<dbReference type="AlphaFoldDB" id="A0A6A2Y018"/>
<feature type="domain" description="DEK-C" evidence="7">
    <location>
        <begin position="1"/>
        <end position="56"/>
    </location>
</feature>
<comment type="subcellular location">
    <subcellularLocation>
        <location evidence="1">Nucleus</location>
    </subcellularLocation>
</comment>
<evidence type="ECO:0000259" key="7">
    <source>
        <dbReference type="PROSITE" id="PS51998"/>
    </source>
</evidence>
<comment type="caution">
    <text evidence="8">The sequence shown here is derived from an EMBL/GenBank/DDBJ whole genome shotgun (WGS) entry which is preliminary data.</text>
</comment>